<feature type="compositionally biased region" description="Low complexity" evidence="1">
    <location>
        <begin position="154"/>
        <end position="193"/>
    </location>
</feature>
<feature type="compositionally biased region" description="Basic and acidic residues" evidence="1">
    <location>
        <begin position="86"/>
        <end position="111"/>
    </location>
</feature>
<dbReference type="PANTHER" id="PTHR48148">
    <property type="entry name" value="KERATINOCYTE PROLINE-RICH PROTEIN"/>
    <property type="match status" value="1"/>
</dbReference>
<evidence type="ECO:0000313" key="2">
    <source>
        <dbReference type="EMBL" id="KAJ7724525.1"/>
    </source>
</evidence>
<reference evidence="2" key="1">
    <citation type="submission" date="2023-03" db="EMBL/GenBank/DDBJ databases">
        <title>Massive genome expansion in bonnet fungi (Mycena s.s.) driven by repeated elements and novel gene families across ecological guilds.</title>
        <authorList>
            <consortium name="Lawrence Berkeley National Laboratory"/>
            <person name="Harder C.B."/>
            <person name="Miyauchi S."/>
            <person name="Viragh M."/>
            <person name="Kuo A."/>
            <person name="Thoen E."/>
            <person name="Andreopoulos B."/>
            <person name="Lu D."/>
            <person name="Skrede I."/>
            <person name="Drula E."/>
            <person name="Henrissat B."/>
            <person name="Morin E."/>
            <person name="Kohler A."/>
            <person name="Barry K."/>
            <person name="LaButti K."/>
            <person name="Morin E."/>
            <person name="Salamov A."/>
            <person name="Lipzen A."/>
            <person name="Mereny Z."/>
            <person name="Hegedus B."/>
            <person name="Baldrian P."/>
            <person name="Stursova M."/>
            <person name="Weitz H."/>
            <person name="Taylor A."/>
            <person name="Grigoriev I.V."/>
            <person name="Nagy L.G."/>
            <person name="Martin F."/>
            <person name="Kauserud H."/>
        </authorList>
    </citation>
    <scope>NUCLEOTIDE SEQUENCE</scope>
    <source>
        <strain evidence="2">CBHHK182m</strain>
    </source>
</reference>
<feature type="compositionally biased region" description="Acidic residues" evidence="1">
    <location>
        <begin position="112"/>
        <end position="122"/>
    </location>
</feature>
<evidence type="ECO:0000256" key="1">
    <source>
        <dbReference type="SAM" id="MobiDB-lite"/>
    </source>
</evidence>
<dbReference type="EMBL" id="JARKIB010000202">
    <property type="protein sequence ID" value="KAJ7724525.1"/>
    <property type="molecule type" value="Genomic_DNA"/>
</dbReference>
<dbReference type="AlphaFoldDB" id="A0AAD7HNC6"/>
<evidence type="ECO:0000313" key="3">
    <source>
        <dbReference type="Proteomes" id="UP001215598"/>
    </source>
</evidence>
<dbReference type="PANTHER" id="PTHR48148:SF3">
    <property type="entry name" value="KERATINOCYTE PROLINE-RICH PROTEIN"/>
    <property type="match status" value="1"/>
</dbReference>
<feature type="region of interest" description="Disordered" evidence="1">
    <location>
        <begin position="1"/>
        <end position="259"/>
    </location>
</feature>
<accession>A0AAD7HNC6</accession>
<proteinExistence type="predicted"/>
<feature type="compositionally biased region" description="Polar residues" evidence="1">
    <location>
        <begin position="194"/>
        <end position="205"/>
    </location>
</feature>
<keyword evidence="3" id="KW-1185">Reference proteome</keyword>
<feature type="compositionally biased region" description="Pro residues" evidence="1">
    <location>
        <begin position="9"/>
        <end position="73"/>
    </location>
</feature>
<comment type="caution">
    <text evidence="2">The sequence shown here is derived from an EMBL/GenBank/DDBJ whole genome shotgun (WGS) entry which is preliminary data.</text>
</comment>
<sequence length="874" mass="95206">MPRHYPAAATPPHPPTPPPAPARTAPRPQPAPAPAPAPALAPEPEPAPTPAPAPVPAPPAPAPDPPAHPPSPARSPSSNPSDSADDYERTEAEKKEMREKQRAHHIPVDHDSDNDDDEQDDLEFAHNDIAMEIFEEEEGAGSKRGKGKGKAVSKAKPGAGKSKAPAAPAAAAKSKAPAAAKSKSKASATAGPSNSSAAAKSNLHTQSEKSKGKQKARAQEDDDADDGNERDEVDEDSDEDGDGDGDDDGSHTKRGAIPCEVKDQAVEAYNAFLSKIHKISKDTGHSAEALHQSVGTVVKKLRAAILWNIYQQWRSENETQEEELSTDTVRAEFIDLCKKAGVDPKDSKSVFEGLPWLGEWRETLMQNTVVVLRNKNQLKAKIQAEVKPIIAIARKLYNNFGVHVHGHVIDINSNVSFMFGAGEIYKEVRRTHEVAINQTIKDEEHIFGEIERRKHGQPAVAPVPAAAQADEAARDVFRQQLGKVLIGQLHTFAHPRGVIKKSDLTTVKMVWNGKFLDIAWRSQCHLINYPTALEEKGCIIGADFKPKAISSRTYKEFMPTLMEVLKSEASTTGGGTPHPSQNSVLRIVCWDSADLELDLEDQGELPLVTNDKGEVLFRVSQSTAYTRALVDATKAEQKEEEKRKRSAKPPPHSAAALVRQRLANQALVWQRLANPVPVHAAVTTRVPVRVTATTASAPTTATTPATTVGATRALVRATVNATHALVRRVIASSRAVVGRRRRTQKPTPGRTRRPPRTTLPCNSGLRHRCPREPNTCTLTLLKRMIEAASICGNMKKTKEEYKATPEGGRWWSNLTFHATDFAVVEHQSEADLCTFMQNPEDDTNWLWIPQGTTPILATEADEGRYGRAKESMAL</sequence>
<feature type="region of interest" description="Disordered" evidence="1">
    <location>
        <begin position="632"/>
        <end position="652"/>
    </location>
</feature>
<organism evidence="2 3">
    <name type="scientific">Mycena metata</name>
    <dbReference type="NCBI Taxonomy" id="1033252"/>
    <lineage>
        <taxon>Eukaryota</taxon>
        <taxon>Fungi</taxon>
        <taxon>Dikarya</taxon>
        <taxon>Basidiomycota</taxon>
        <taxon>Agaricomycotina</taxon>
        <taxon>Agaricomycetes</taxon>
        <taxon>Agaricomycetidae</taxon>
        <taxon>Agaricales</taxon>
        <taxon>Marasmiineae</taxon>
        <taxon>Mycenaceae</taxon>
        <taxon>Mycena</taxon>
    </lineage>
</organism>
<feature type="compositionally biased region" description="Basic and acidic residues" evidence="1">
    <location>
        <begin position="633"/>
        <end position="643"/>
    </location>
</feature>
<feature type="compositionally biased region" description="Basic residues" evidence="1">
    <location>
        <begin position="143"/>
        <end position="153"/>
    </location>
</feature>
<dbReference type="PRINTS" id="PR01217">
    <property type="entry name" value="PRICHEXTENSN"/>
</dbReference>
<gene>
    <name evidence="2" type="ORF">B0H16DRAFT_1472377</name>
</gene>
<dbReference type="Proteomes" id="UP001215598">
    <property type="component" value="Unassembled WGS sequence"/>
</dbReference>
<feature type="region of interest" description="Disordered" evidence="1">
    <location>
        <begin position="736"/>
        <end position="765"/>
    </location>
</feature>
<protein>
    <submittedName>
        <fullName evidence="2">Uncharacterized protein</fullName>
    </submittedName>
</protein>
<feature type="compositionally biased region" description="Basic residues" evidence="1">
    <location>
        <begin position="737"/>
        <end position="755"/>
    </location>
</feature>
<feature type="compositionally biased region" description="Acidic residues" evidence="1">
    <location>
        <begin position="220"/>
        <end position="247"/>
    </location>
</feature>
<name>A0AAD7HNC6_9AGAR</name>